<dbReference type="EMBL" id="PP511671">
    <property type="protein sequence ID" value="XCD06436.1"/>
    <property type="molecule type" value="Genomic_DNA"/>
</dbReference>
<keyword evidence="1" id="KW-0175">Coiled coil</keyword>
<accession>A0AAU8B0N8</accession>
<protein>
    <submittedName>
        <fullName evidence="3">Replication initiator protein</fullName>
    </submittedName>
</protein>
<reference evidence="3" key="1">
    <citation type="submission" date="2024-03" db="EMBL/GenBank/DDBJ databases">
        <title>Diverse circular DNA viruses in blood, oral, and fecal samples of captive lemurs.</title>
        <authorList>
            <person name="Paietta E.N."/>
            <person name="Kraberger S."/>
            <person name="Lund M.C."/>
            <person name="Custer J.M."/>
            <person name="Vargas K.M."/>
            <person name="Ehmke E.E."/>
            <person name="Yoder A.D."/>
            <person name="Varsani A."/>
        </authorList>
    </citation>
    <scope>NUCLEOTIDE SEQUENCE</scope>
    <source>
        <strain evidence="3">Duke_24FS_83</strain>
        <strain evidence="4">Duke_25FS_105</strain>
    </source>
</reference>
<evidence type="ECO:0000313" key="3">
    <source>
        <dbReference type="EMBL" id="XCD05411.1"/>
    </source>
</evidence>
<dbReference type="Pfam" id="PF23343">
    <property type="entry name" value="REP_ORF2-G2P"/>
    <property type="match status" value="1"/>
</dbReference>
<proteinExistence type="predicted"/>
<organism evidence="3">
    <name type="scientific">Dulem virus 163</name>
    <dbReference type="NCBI Taxonomy" id="3145640"/>
    <lineage>
        <taxon>Viruses</taxon>
        <taxon>Monodnaviria</taxon>
        <taxon>Sangervirae</taxon>
        <taxon>Phixviricota</taxon>
        <taxon>Malgrandaviricetes</taxon>
        <taxon>Petitvirales</taxon>
        <taxon>Microviridae</taxon>
        <taxon>Microvirus</taxon>
    </lineage>
</organism>
<feature type="coiled-coil region" evidence="1">
    <location>
        <begin position="289"/>
        <end position="316"/>
    </location>
</feature>
<dbReference type="InterPro" id="IPR056906">
    <property type="entry name" value="ORF2/G2P_dom"/>
</dbReference>
<evidence type="ECO:0000256" key="1">
    <source>
        <dbReference type="SAM" id="Coils"/>
    </source>
</evidence>
<evidence type="ECO:0000259" key="2">
    <source>
        <dbReference type="Pfam" id="PF23343"/>
    </source>
</evidence>
<evidence type="ECO:0000313" key="4">
    <source>
        <dbReference type="EMBL" id="XCD06436.1"/>
    </source>
</evidence>
<dbReference type="EMBL" id="PP511556">
    <property type="protein sequence ID" value="XCD05411.1"/>
    <property type="molecule type" value="Genomic_DNA"/>
</dbReference>
<name>A0AAU8B0N8_9VIRU</name>
<feature type="domain" description="Replication-associated protein ORF2/G2P" evidence="2">
    <location>
        <begin position="75"/>
        <end position="220"/>
    </location>
</feature>
<sequence>MVPCYHPLVGVPNGVRVDTGKMQYKILPYNEKYFKDKYIEGAVTIPCGNCIGCRLEYSRQWANRCLLESKYHDSCYFVTLTYNEEAVPRSWYVDERTGEANEALTLRKKDFQRFMKVLRRRFPDDHIRFFAAGEYGDNTFRPHYHAILFGLHLKDLQVYQENLDGNLYLHSKSLQNCWDVVNSRCESKESITPLASRGMVIVADFCWETCAYVARYVVKKQKGPAFAFYQMHNIEPPFSLMSRKPGIGRQYFDDHPDCYEYDYINVSTPKGGRKFRPPKYFDRLHELAAEDDSLQMKELRRKLAEEQKKVKMTQTDLPYLDMLVVEESAQQSKIKALKRSV</sequence>